<keyword evidence="2" id="KW-1133">Transmembrane helix</keyword>
<feature type="region of interest" description="Disordered" evidence="1">
    <location>
        <begin position="30"/>
        <end position="78"/>
    </location>
</feature>
<dbReference type="OrthoDB" id="5387214at2759"/>
<keyword evidence="2" id="KW-0472">Membrane</keyword>
<keyword evidence="2" id="KW-0812">Transmembrane</keyword>
<evidence type="ECO:0000313" key="3">
    <source>
        <dbReference type="EMBL" id="OQO07696.1"/>
    </source>
</evidence>
<feature type="transmembrane region" description="Helical" evidence="2">
    <location>
        <begin position="161"/>
        <end position="182"/>
    </location>
</feature>
<protein>
    <submittedName>
        <fullName evidence="3">Uncharacterized protein</fullName>
    </submittedName>
</protein>
<dbReference type="Proteomes" id="UP000192596">
    <property type="component" value="Unassembled WGS sequence"/>
</dbReference>
<name>A0A1V8T8E7_9PEZI</name>
<evidence type="ECO:0000256" key="2">
    <source>
        <dbReference type="SAM" id="Phobius"/>
    </source>
</evidence>
<evidence type="ECO:0000256" key="1">
    <source>
        <dbReference type="SAM" id="MobiDB-lite"/>
    </source>
</evidence>
<gene>
    <name evidence="3" type="ORF">B0A48_07393</name>
</gene>
<reference evidence="4" key="1">
    <citation type="submission" date="2017-03" db="EMBL/GenBank/DDBJ databases">
        <title>Genomes of endolithic fungi from Antarctica.</title>
        <authorList>
            <person name="Coleine C."/>
            <person name="Masonjones S."/>
            <person name="Stajich J.E."/>
        </authorList>
    </citation>
    <scope>NUCLEOTIDE SEQUENCE [LARGE SCALE GENOMIC DNA]</scope>
    <source>
        <strain evidence="4">CCFEE 5527</strain>
    </source>
</reference>
<dbReference type="InParanoid" id="A0A1V8T8E7"/>
<organism evidence="3 4">
    <name type="scientific">Cryoendolithus antarcticus</name>
    <dbReference type="NCBI Taxonomy" id="1507870"/>
    <lineage>
        <taxon>Eukaryota</taxon>
        <taxon>Fungi</taxon>
        <taxon>Dikarya</taxon>
        <taxon>Ascomycota</taxon>
        <taxon>Pezizomycotina</taxon>
        <taxon>Dothideomycetes</taxon>
        <taxon>Dothideomycetidae</taxon>
        <taxon>Cladosporiales</taxon>
        <taxon>Cladosporiaceae</taxon>
        <taxon>Cryoendolithus</taxon>
    </lineage>
</organism>
<sequence>MAPTFGATVLPTSDKQTDAMAVPMLDSPALTPVVTRDSPCSYTDDKAVPPHSPFYQHPPASHERMPPQTPPSKKASTKSFTGIYEKDLESGPATPLSGNDELNPFTSKVSVDHNKECTMWPSRKTLELNRLAERKQKLGTKKLGFAGTRHRWATATSRQKWIVRIALAVVVVGAIVAIAVGVTHAVHGGVYSGEGQTKQIGDGD</sequence>
<evidence type="ECO:0000313" key="4">
    <source>
        <dbReference type="Proteomes" id="UP000192596"/>
    </source>
</evidence>
<dbReference type="EMBL" id="NAJO01000014">
    <property type="protein sequence ID" value="OQO07696.1"/>
    <property type="molecule type" value="Genomic_DNA"/>
</dbReference>
<proteinExistence type="predicted"/>
<dbReference type="AlphaFoldDB" id="A0A1V8T8E7"/>
<comment type="caution">
    <text evidence="3">The sequence shown here is derived from an EMBL/GenBank/DDBJ whole genome shotgun (WGS) entry which is preliminary data.</text>
</comment>
<keyword evidence="4" id="KW-1185">Reference proteome</keyword>
<accession>A0A1V8T8E7</accession>